<dbReference type="SMART" id="SM00855">
    <property type="entry name" value="PGAM"/>
    <property type="match status" value="1"/>
</dbReference>
<dbReference type="InterPro" id="IPR051325">
    <property type="entry name" value="Nudix_hydrolase_domain"/>
</dbReference>
<accession>A0AB39LB10</accession>
<dbReference type="Pfam" id="PF00300">
    <property type="entry name" value="His_Phos_1"/>
    <property type="match status" value="1"/>
</dbReference>
<dbReference type="GO" id="GO:0006754">
    <property type="term" value="P:ATP biosynthetic process"/>
    <property type="evidence" value="ECO:0007669"/>
    <property type="project" value="TreeGrafter"/>
</dbReference>
<evidence type="ECO:0000259" key="2">
    <source>
        <dbReference type="PROSITE" id="PS51462"/>
    </source>
</evidence>
<dbReference type="GO" id="GO:0006167">
    <property type="term" value="P:AMP biosynthetic process"/>
    <property type="evidence" value="ECO:0007669"/>
    <property type="project" value="TreeGrafter"/>
</dbReference>
<dbReference type="InterPro" id="IPR029033">
    <property type="entry name" value="His_PPase_superfam"/>
</dbReference>
<dbReference type="InterPro" id="IPR000086">
    <property type="entry name" value="NUDIX_hydrolase_dom"/>
</dbReference>
<dbReference type="KEGG" id="spue:AB5L97_14090"/>
<dbReference type="PANTHER" id="PTHR21340">
    <property type="entry name" value="DIADENOSINE 5,5-P1,P4-TETRAPHOSPHATE PYROPHOSPHOHYDROLASE MUTT"/>
    <property type="match status" value="1"/>
</dbReference>
<dbReference type="EMBL" id="CP163302">
    <property type="protein sequence ID" value="XDP47394.1"/>
    <property type="molecule type" value="Genomic_DNA"/>
</dbReference>
<feature type="domain" description="Nudix hydrolase" evidence="2">
    <location>
        <begin position="18"/>
        <end position="146"/>
    </location>
</feature>
<dbReference type="SUPFAM" id="SSF55811">
    <property type="entry name" value="Nudix"/>
    <property type="match status" value="1"/>
</dbReference>
<dbReference type="PANTHER" id="PTHR21340:SF0">
    <property type="entry name" value="BIS(5'-NUCLEOSYL)-TETRAPHOSPHATASE [ASYMMETRICAL]"/>
    <property type="match status" value="1"/>
</dbReference>
<dbReference type="RefSeq" id="WP_369047447.1">
    <property type="nucleotide sequence ID" value="NZ_CP163302.1"/>
</dbReference>
<dbReference type="Gene3D" id="3.90.79.10">
    <property type="entry name" value="Nucleoside Triphosphate Pyrophosphohydrolase"/>
    <property type="match status" value="1"/>
</dbReference>
<sequence length="325" mass="36294">MMADTPVEDQTEHPGEPIAVHAAGAIPWRASGDRLEVLMIHRPRYDDWSWPKGKLDSGETLPECAAREVREEIGADARLGIPLPPTHYRVPVGLKSVRYWAIQIEKSTTIRPDRAEVDQTYWCSPDEAERLLTNRTDVAPLKALVDAHRRGHLATRPLILLRHAKAKPRSSWTKAEGDRTLAASGVRQAQAVGRLLTVWKPVRVVTSPWRRCLDTVLPYVRASRSKVKIRLVEDLTEHGAARKPRKAAAAVVSLFDKGKPAVLCSHRPVLPTLLHEFRTFLAPGLASELPTSDPYLTPGELIVFHVPVEGRQRVVALEQVKPFDD</sequence>
<dbReference type="CDD" id="cd07067">
    <property type="entry name" value="HP_PGM_like"/>
    <property type="match status" value="1"/>
</dbReference>
<evidence type="ECO:0000313" key="3">
    <source>
        <dbReference type="EMBL" id="XDP47394.1"/>
    </source>
</evidence>
<proteinExistence type="predicted"/>
<dbReference type="InterPro" id="IPR020084">
    <property type="entry name" value="NUDIX_hydrolase_CS"/>
</dbReference>
<dbReference type="InterPro" id="IPR013078">
    <property type="entry name" value="His_Pase_superF_clade-1"/>
</dbReference>
<dbReference type="AlphaFoldDB" id="A0AB39LB10"/>
<gene>
    <name evidence="3" type="ORF">AB5L97_14090</name>
</gene>
<dbReference type="InterPro" id="IPR015797">
    <property type="entry name" value="NUDIX_hydrolase-like_dom_sf"/>
</dbReference>
<dbReference type="PROSITE" id="PS00893">
    <property type="entry name" value="NUDIX_BOX"/>
    <property type="match status" value="1"/>
</dbReference>
<dbReference type="PROSITE" id="PS51462">
    <property type="entry name" value="NUDIX"/>
    <property type="match status" value="1"/>
</dbReference>
<name>A0AB39LB10_9MICC</name>
<evidence type="ECO:0000256" key="1">
    <source>
        <dbReference type="ARBA" id="ARBA00022801"/>
    </source>
</evidence>
<keyword evidence="1" id="KW-0378">Hydrolase</keyword>
<dbReference type="CDD" id="cd03673">
    <property type="entry name" value="NUDIX_Ap6A_hydrolase"/>
    <property type="match status" value="1"/>
</dbReference>
<dbReference type="GO" id="GO:0004081">
    <property type="term" value="F:bis(5'-nucleosyl)-tetraphosphatase (asymmetrical) activity"/>
    <property type="evidence" value="ECO:0007669"/>
    <property type="project" value="TreeGrafter"/>
</dbReference>
<dbReference type="Pfam" id="PF00293">
    <property type="entry name" value="NUDIX"/>
    <property type="match status" value="1"/>
</dbReference>
<protein>
    <submittedName>
        <fullName evidence="3">NUDIX domain-containing protein</fullName>
    </submittedName>
</protein>
<dbReference type="Gene3D" id="3.40.50.1240">
    <property type="entry name" value="Phosphoglycerate mutase-like"/>
    <property type="match status" value="1"/>
</dbReference>
<dbReference type="SUPFAM" id="SSF53254">
    <property type="entry name" value="Phosphoglycerate mutase-like"/>
    <property type="match status" value="1"/>
</dbReference>
<reference evidence="3" key="1">
    <citation type="submission" date="2024-07" db="EMBL/GenBank/DDBJ databases">
        <authorList>
            <person name="fu j."/>
        </authorList>
    </citation>
    <scope>NUCLEOTIDE SEQUENCE</scope>
    <source>
        <strain evidence="3">P10A9</strain>
    </source>
</reference>
<organism evidence="3">
    <name type="scientific">Sinomonas puerhi</name>
    <dbReference type="NCBI Taxonomy" id="3238584"/>
    <lineage>
        <taxon>Bacteria</taxon>
        <taxon>Bacillati</taxon>
        <taxon>Actinomycetota</taxon>
        <taxon>Actinomycetes</taxon>
        <taxon>Micrococcales</taxon>
        <taxon>Micrococcaceae</taxon>
        <taxon>Sinomonas</taxon>
    </lineage>
</organism>